<evidence type="ECO:0000256" key="7">
    <source>
        <dbReference type="ARBA" id="ARBA00022781"/>
    </source>
</evidence>
<evidence type="ECO:0000256" key="9">
    <source>
        <dbReference type="ARBA" id="ARBA00023065"/>
    </source>
</evidence>
<evidence type="ECO:0000256" key="10">
    <source>
        <dbReference type="ARBA" id="ARBA00023136"/>
    </source>
</evidence>
<evidence type="ECO:0000256" key="11">
    <source>
        <dbReference type="ARBA" id="ARBA00023310"/>
    </source>
</evidence>
<feature type="coiled-coil region" evidence="17">
    <location>
        <begin position="65"/>
        <end position="110"/>
    </location>
</feature>
<evidence type="ECO:0000256" key="14">
    <source>
        <dbReference type="ARBA" id="ARBA00025830"/>
    </source>
</evidence>
<sequence>MASQSNSNTEGTHEVIDVPATEHGAGFPPFDSATFASQILWLAITFGLFYWIMKNVAVPRIAGILEDREDRIAGDMAEANRLKQETDAAIAAYEQALAEARNKAHGIASETRAKLKADNEARRVSAEAEIAAKVSAAETQIAEHKSGAMEKIEEIATETTSALIERLLGKAPTKTDLTKALKTALN</sequence>
<keyword evidence="19" id="KW-1185">Reference proteome</keyword>
<keyword evidence="6 15" id="KW-0812">Transmembrane</keyword>
<dbReference type="PANTHER" id="PTHR33445:SF1">
    <property type="entry name" value="ATP SYNTHASE SUBUNIT B"/>
    <property type="match status" value="1"/>
</dbReference>
<dbReference type="PANTHER" id="PTHR33445">
    <property type="entry name" value="ATP SYNTHASE SUBUNIT B', CHLOROPLASTIC"/>
    <property type="match status" value="1"/>
</dbReference>
<comment type="subunit">
    <text evidence="14 15">F-type ATPases have 2 components, F(1) - the catalytic core - and F(0) - the membrane proton channel. F(1) has five subunits: alpha(3), beta(3), gamma(1), delta(1), epsilon(1). F(0) has three main subunits: a(1), b(2) and c(10-14). The alpha and beta chains form an alternating ring which encloses part of the gamma chain. F(1) is attached to F(0) by a central stalk formed by the gamma and epsilon chains, while a peripheral stalk is formed by the delta and b chains.</text>
</comment>
<evidence type="ECO:0000256" key="2">
    <source>
        <dbReference type="ARBA" id="ARBA00005513"/>
    </source>
</evidence>
<evidence type="ECO:0000256" key="4">
    <source>
        <dbReference type="ARBA" id="ARBA00022475"/>
    </source>
</evidence>
<dbReference type="AlphaFoldDB" id="A0A939EQZ5"/>
<dbReference type="InterPro" id="IPR002146">
    <property type="entry name" value="ATP_synth_b/b'su_bac/chlpt"/>
</dbReference>
<feature type="transmembrane region" description="Helical" evidence="15">
    <location>
        <begin position="35"/>
        <end position="53"/>
    </location>
</feature>
<comment type="function">
    <text evidence="13">Component of the F(0) channel, it forms part of the peripheral stalk, linking F(1) to F(0). The b'-subunit is a diverged and duplicated form of b found in plants and photosynthetic bacteria.</text>
</comment>
<dbReference type="NCBIfam" id="NF006612">
    <property type="entry name" value="PRK09174.1"/>
    <property type="match status" value="1"/>
</dbReference>
<evidence type="ECO:0000256" key="16">
    <source>
        <dbReference type="RuleBase" id="RU003848"/>
    </source>
</evidence>
<accession>A0A939EQZ5</accession>
<keyword evidence="9 15" id="KW-0406">Ion transport</keyword>
<evidence type="ECO:0000256" key="17">
    <source>
        <dbReference type="SAM" id="Coils"/>
    </source>
</evidence>
<comment type="function">
    <text evidence="12 15">F(1)F(0) ATP synthase produces ATP from ADP in the presence of a proton or sodium gradient. F-type ATPases consist of two structural domains, F(1) containing the extramembraneous catalytic core and F(0) containing the membrane proton channel, linked together by a central stalk and a peripheral stalk. During catalysis, ATP synthesis in the catalytic domain of F(1) is coupled via a rotary mechanism of the central stalk subunits to proton translocation.</text>
</comment>
<keyword evidence="7 15" id="KW-0375">Hydrogen ion transport</keyword>
<organism evidence="18 19">
    <name type="scientific">Roseibium limicola</name>
    <dbReference type="NCBI Taxonomy" id="2816037"/>
    <lineage>
        <taxon>Bacteria</taxon>
        <taxon>Pseudomonadati</taxon>
        <taxon>Pseudomonadota</taxon>
        <taxon>Alphaproteobacteria</taxon>
        <taxon>Hyphomicrobiales</taxon>
        <taxon>Stappiaceae</taxon>
        <taxon>Roseibium</taxon>
    </lineage>
</organism>
<evidence type="ECO:0000256" key="6">
    <source>
        <dbReference type="ARBA" id="ARBA00022692"/>
    </source>
</evidence>
<gene>
    <name evidence="15" type="primary">atpF</name>
    <name evidence="18" type="ORF">J0X15_11935</name>
</gene>
<proteinExistence type="inferred from homology"/>
<protein>
    <recommendedName>
        <fullName evidence="15">ATP synthase subunit b</fullName>
    </recommendedName>
    <alternativeName>
        <fullName evidence="15">ATP synthase F(0) sector subunit b</fullName>
    </alternativeName>
    <alternativeName>
        <fullName evidence="15">ATPase subunit I</fullName>
    </alternativeName>
    <alternativeName>
        <fullName evidence="15">F-type ATPase subunit b</fullName>
        <shortName evidence="15">F-ATPase subunit b</shortName>
    </alternativeName>
</protein>
<evidence type="ECO:0000256" key="5">
    <source>
        <dbReference type="ARBA" id="ARBA00022547"/>
    </source>
</evidence>
<comment type="similarity">
    <text evidence="2 15 16">Belongs to the ATPase B chain family.</text>
</comment>
<comment type="caution">
    <text evidence="18">The sequence shown here is derived from an EMBL/GenBank/DDBJ whole genome shotgun (WGS) entry which is preliminary data.</text>
</comment>
<keyword evidence="4 15" id="KW-1003">Cell membrane</keyword>
<keyword evidence="17" id="KW-0175">Coiled coil</keyword>
<keyword evidence="5 15" id="KW-0138">CF(0)</keyword>
<evidence type="ECO:0000256" key="13">
    <source>
        <dbReference type="ARBA" id="ARBA00025614"/>
    </source>
</evidence>
<evidence type="ECO:0000256" key="15">
    <source>
        <dbReference type="HAMAP-Rule" id="MF_01398"/>
    </source>
</evidence>
<keyword evidence="10 15" id="KW-0472">Membrane</keyword>
<dbReference type="HAMAP" id="MF_01398">
    <property type="entry name" value="ATP_synth_b_bprime"/>
    <property type="match status" value="1"/>
</dbReference>
<dbReference type="GO" id="GO:0005886">
    <property type="term" value="C:plasma membrane"/>
    <property type="evidence" value="ECO:0007669"/>
    <property type="project" value="UniProtKB-SubCell"/>
</dbReference>
<dbReference type="GO" id="GO:0046933">
    <property type="term" value="F:proton-transporting ATP synthase activity, rotational mechanism"/>
    <property type="evidence" value="ECO:0007669"/>
    <property type="project" value="UniProtKB-UniRule"/>
</dbReference>
<evidence type="ECO:0000256" key="3">
    <source>
        <dbReference type="ARBA" id="ARBA00022448"/>
    </source>
</evidence>
<evidence type="ECO:0000313" key="18">
    <source>
        <dbReference type="EMBL" id="MBO0345933.1"/>
    </source>
</evidence>
<dbReference type="CDD" id="cd06503">
    <property type="entry name" value="ATP-synt_Fo_b"/>
    <property type="match status" value="1"/>
</dbReference>
<dbReference type="Proteomes" id="UP000664779">
    <property type="component" value="Unassembled WGS sequence"/>
</dbReference>
<dbReference type="RefSeq" id="WP_206940935.1">
    <property type="nucleotide sequence ID" value="NZ_JAFLNF010000004.1"/>
</dbReference>
<dbReference type="Pfam" id="PF00430">
    <property type="entry name" value="ATP-synt_B"/>
    <property type="match status" value="1"/>
</dbReference>
<dbReference type="EMBL" id="JAFLNF010000004">
    <property type="protein sequence ID" value="MBO0345933.1"/>
    <property type="molecule type" value="Genomic_DNA"/>
</dbReference>
<dbReference type="GO" id="GO:0046961">
    <property type="term" value="F:proton-transporting ATPase activity, rotational mechanism"/>
    <property type="evidence" value="ECO:0007669"/>
    <property type="project" value="TreeGrafter"/>
</dbReference>
<keyword evidence="11 15" id="KW-0066">ATP synthesis</keyword>
<reference evidence="18" key="1">
    <citation type="submission" date="2021-03" db="EMBL/GenBank/DDBJ databases">
        <title>Roseibium sp. CAU 1637 isolated from Incheon.</title>
        <authorList>
            <person name="Kim W."/>
        </authorList>
    </citation>
    <scope>NUCLEOTIDE SEQUENCE</scope>
    <source>
        <strain evidence="18">CAU 1637</strain>
    </source>
</reference>
<evidence type="ECO:0000256" key="12">
    <source>
        <dbReference type="ARBA" id="ARBA00025198"/>
    </source>
</evidence>
<dbReference type="InterPro" id="IPR050059">
    <property type="entry name" value="ATP_synthase_B_chain"/>
</dbReference>
<keyword evidence="8 15" id="KW-1133">Transmembrane helix</keyword>
<evidence type="ECO:0000256" key="8">
    <source>
        <dbReference type="ARBA" id="ARBA00022989"/>
    </source>
</evidence>
<dbReference type="GO" id="GO:0045259">
    <property type="term" value="C:proton-transporting ATP synthase complex"/>
    <property type="evidence" value="ECO:0007669"/>
    <property type="project" value="UniProtKB-KW"/>
</dbReference>
<evidence type="ECO:0000313" key="19">
    <source>
        <dbReference type="Proteomes" id="UP000664779"/>
    </source>
</evidence>
<comment type="subcellular location">
    <subcellularLocation>
        <location evidence="1">Cell inner membrane</location>
        <topology evidence="1">Single-pass membrane protein</topology>
    </subcellularLocation>
    <subcellularLocation>
        <location evidence="15">Cell membrane</location>
        <topology evidence="15">Single-pass membrane protein</topology>
    </subcellularLocation>
</comment>
<keyword evidence="3 15" id="KW-0813">Transport</keyword>
<name>A0A939EQZ5_9HYPH</name>
<evidence type="ECO:0000256" key="1">
    <source>
        <dbReference type="ARBA" id="ARBA00004377"/>
    </source>
</evidence>